<protein>
    <submittedName>
        <fullName evidence="3">Uncharacterized protein</fullName>
    </submittedName>
</protein>
<evidence type="ECO:0000256" key="2">
    <source>
        <dbReference type="SAM" id="MobiDB-lite"/>
    </source>
</evidence>
<feature type="compositionally biased region" description="Basic and acidic residues" evidence="2">
    <location>
        <begin position="1"/>
        <end position="27"/>
    </location>
</feature>
<organism evidence="3 4">
    <name type="scientific">Pseudocohnilembus persalinus</name>
    <name type="common">Ciliate</name>
    <dbReference type="NCBI Taxonomy" id="266149"/>
    <lineage>
        <taxon>Eukaryota</taxon>
        <taxon>Sar</taxon>
        <taxon>Alveolata</taxon>
        <taxon>Ciliophora</taxon>
        <taxon>Intramacronucleata</taxon>
        <taxon>Oligohymenophorea</taxon>
        <taxon>Scuticociliatia</taxon>
        <taxon>Philasterida</taxon>
        <taxon>Pseudocohnilembidae</taxon>
        <taxon>Pseudocohnilembus</taxon>
    </lineage>
</organism>
<proteinExistence type="predicted"/>
<evidence type="ECO:0000256" key="1">
    <source>
        <dbReference type="SAM" id="Coils"/>
    </source>
</evidence>
<keyword evidence="4" id="KW-1185">Reference proteome</keyword>
<comment type="caution">
    <text evidence="3">The sequence shown here is derived from an EMBL/GenBank/DDBJ whole genome shotgun (WGS) entry which is preliminary data.</text>
</comment>
<feature type="coiled-coil region" evidence="1">
    <location>
        <begin position="135"/>
        <end position="170"/>
    </location>
</feature>
<accession>A0A0V0QFC4</accession>
<gene>
    <name evidence="3" type="ORF">PPERSA_02070</name>
</gene>
<dbReference type="EMBL" id="LDAU01000181">
    <property type="protein sequence ID" value="KRX00891.1"/>
    <property type="molecule type" value="Genomic_DNA"/>
</dbReference>
<keyword evidence="1" id="KW-0175">Coiled coil</keyword>
<reference evidence="3 4" key="1">
    <citation type="journal article" date="2015" name="Sci. Rep.">
        <title>Genome of the facultative scuticociliatosis pathogen Pseudocohnilembus persalinus provides insight into its virulence through horizontal gene transfer.</title>
        <authorList>
            <person name="Xiong J."/>
            <person name="Wang G."/>
            <person name="Cheng J."/>
            <person name="Tian M."/>
            <person name="Pan X."/>
            <person name="Warren A."/>
            <person name="Jiang C."/>
            <person name="Yuan D."/>
            <person name="Miao W."/>
        </authorList>
    </citation>
    <scope>NUCLEOTIDE SEQUENCE [LARGE SCALE GENOMIC DNA]</scope>
    <source>
        <strain evidence="3">36N120E</strain>
    </source>
</reference>
<sequence>MSDEQQQKIELKEEEEKMEKKVEEKPATAKFAKSAKMVFLPSKNGKLQQITFTGKLNIKKKEKTPPKKAKTPPKTEQPQKIDIQQNEQKIENEKKNISFSQNDQKEMTPPIKSKTPPKQVEFYLGYDKFKLFEHIQDIQCKLKSAKEQYRKNKIEEYQNLQRIEQEEKRKRLMKMKQDEIIEREPFRSGTTSQKQLFSDFQGFQKQFEQNKKWFPKQRYKIKPIEKKYS</sequence>
<feature type="region of interest" description="Disordered" evidence="2">
    <location>
        <begin position="54"/>
        <end position="117"/>
    </location>
</feature>
<dbReference type="Proteomes" id="UP000054937">
    <property type="component" value="Unassembled WGS sequence"/>
</dbReference>
<dbReference type="AlphaFoldDB" id="A0A0V0QFC4"/>
<evidence type="ECO:0000313" key="4">
    <source>
        <dbReference type="Proteomes" id="UP000054937"/>
    </source>
</evidence>
<evidence type="ECO:0000313" key="3">
    <source>
        <dbReference type="EMBL" id="KRX00891.1"/>
    </source>
</evidence>
<name>A0A0V0QFC4_PSEPJ</name>
<dbReference type="InParanoid" id="A0A0V0QFC4"/>
<feature type="compositionally biased region" description="Basic residues" evidence="2">
    <location>
        <begin position="57"/>
        <end position="71"/>
    </location>
</feature>
<feature type="region of interest" description="Disordered" evidence="2">
    <location>
        <begin position="1"/>
        <end position="28"/>
    </location>
</feature>